<protein>
    <submittedName>
        <fullName evidence="2">Uncharacterized protein</fullName>
    </submittedName>
</protein>
<organism evidence="2 3">
    <name type="scientific">Colletotrichum sublineola</name>
    <name type="common">Sorghum anthracnose fungus</name>
    <dbReference type="NCBI Taxonomy" id="1173701"/>
    <lineage>
        <taxon>Eukaryota</taxon>
        <taxon>Fungi</taxon>
        <taxon>Dikarya</taxon>
        <taxon>Ascomycota</taxon>
        <taxon>Pezizomycotina</taxon>
        <taxon>Sordariomycetes</taxon>
        <taxon>Hypocreomycetidae</taxon>
        <taxon>Glomerellales</taxon>
        <taxon>Glomerellaceae</taxon>
        <taxon>Colletotrichum</taxon>
        <taxon>Colletotrichum graminicola species complex</taxon>
    </lineage>
</organism>
<keyword evidence="3" id="KW-1185">Reference proteome</keyword>
<evidence type="ECO:0000313" key="2">
    <source>
        <dbReference type="EMBL" id="KDN64173.1"/>
    </source>
</evidence>
<evidence type="ECO:0000256" key="1">
    <source>
        <dbReference type="SAM" id="MobiDB-lite"/>
    </source>
</evidence>
<sequence>MYVASETTTTSVSASFRAGGYRPSTDVASCVTSYTTEHRRQAPGEGVPLSSSVMSTEKSGHPYDGELLSRPVHGAERAQHTLMRTEPIDGNRSRASSTLNTPNAARCCVRWVFIASRQAPMAKSTVGIRAETPAT</sequence>
<gene>
    <name evidence="2" type="ORF">CSUB01_03326</name>
</gene>
<dbReference type="AlphaFoldDB" id="A0A066X4Y9"/>
<accession>A0A066X4Y9</accession>
<feature type="region of interest" description="Disordered" evidence="1">
    <location>
        <begin position="33"/>
        <end position="71"/>
    </location>
</feature>
<dbReference type="Proteomes" id="UP000027238">
    <property type="component" value="Unassembled WGS sequence"/>
</dbReference>
<name>A0A066X4Y9_COLSU</name>
<reference evidence="3" key="1">
    <citation type="journal article" date="2014" name="Genome Announc.">
        <title>Draft genome sequence of Colletotrichum sublineola, a destructive pathogen of cultivated sorghum.</title>
        <authorList>
            <person name="Baroncelli R."/>
            <person name="Sanz-Martin J.M."/>
            <person name="Rech G.E."/>
            <person name="Sukno S.A."/>
            <person name="Thon M.R."/>
        </authorList>
    </citation>
    <scope>NUCLEOTIDE SEQUENCE [LARGE SCALE GENOMIC DNA]</scope>
    <source>
        <strain evidence="3">TX430BB</strain>
    </source>
</reference>
<proteinExistence type="predicted"/>
<comment type="caution">
    <text evidence="2">The sequence shown here is derived from an EMBL/GenBank/DDBJ whole genome shotgun (WGS) entry which is preliminary data.</text>
</comment>
<dbReference type="EMBL" id="JMSE01001154">
    <property type="protein sequence ID" value="KDN64173.1"/>
    <property type="molecule type" value="Genomic_DNA"/>
</dbReference>
<evidence type="ECO:0000313" key="3">
    <source>
        <dbReference type="Proteomes" id="UP000027238"/>
    </source>
</evidence>
<dbReference type="HOGENOM" id="CLU_1885637_0_0_1"/>